<keyword evidence="2" id="KW-1185">Reference proteome</keyword>
<reference evidence="1 2" key="1">
    <citation type="submission" date="2014-04" db="EMBL/GenBank/DDBJ databases">
        <authorList>
            <consortium name="DOE Joint Genome Institute"/>
            <person name="Kuo A."/>
            <person name="Kohler A."/>
            <person name="Nagy L.G."/>
            <person name="Floudas D."/>
            <person name="Copeland A."/>
            <person name="Barry K.W."/>
            <person name="Cichocki N."/>
            <person name="Veneault-Fourrey C."/>
            <person name="LaButti K."/>
            <person name="Lindquist E.A."/>
            <person name="Lipzen A."/>
            <person name="Lundell T."/>
            <person name="Morin E."/>
            <person name="Murat C."/>
            <person name="Sun H."/>
            <person name="Tunlid A."/>
            <person name="Henrissat B."/>
            <person name="Grigoriev I.V."/>
            <person name="Hibbett D.S."/>
            <person name="Martin F."/>
            <person name="Nordberg H.P."/>
            <person name="Cantor M.N."/>
            <person name="Hua S.X."/>
        </authorList>
    </citation>
    <scope>NUCLEOTIDE SEQUENCE [LARGE SCALE GENOMIC DNA]</scope>
    <source>
        <strain evidence="1 2">Foug A</strain>
    </source>
</reference>
<accession>A0A0C3E6G3</accession>
<dbReference type="InParanoid" id="A0A0C3E6G3"/>
<sequence length="193" mass="22418">MATSFEVTLSMVVDKAYLWLEKYANKLENSQLVLAKIQIELEAVGVAFKEECWLDILDYIDTKSEGWEDVKAAWQKVKTSEDLRAWCLLQAWAYGMTNLVIVLSAMEMMFGNHFILNEWINIFDPMTAVWEASEEESDLIPKVLELFEEAVERQGLSLPCPHVRKFIHYFELIKAVQNEEHWISAPLKVSQKQ</sequence>
<gene>
    <name evidence="1" type="ORF">SCLCIDRAFT_24032</name>
</gene>
<dbReference type="EMBL" id="KN822033">
    <property type="protein sequence ID" value="KIM63586.1"/>
    <property type="molecule type" value="Genomic_DNA"/>
</dbReference>
<protein>
    <submittedName>
        <fullName evidence="1">Uncharacterized protein</fullName>
    </submittedName>
</protein>
<reference evidence="2" key="2">
    <citation type="submission" date="2015-01" db="EMBL/GenBank/DDBJ databases">
        <title>Evolutionary Origins and Diversification of the Mycorrhizal Mutualists.</title>
        <authorList>
            <consortium name="DOE Joint Genome Institute"/>
            <consortium name="Mycorrhizal Genomics Consortium"/>
            <person name="Kohler A."/>
            <person name="Kuo A."/>
            <person name="Nagy L.G."/>
            <person name="Floudas D."/>
            <person name="Copeland A."/>
            <person name="Barry K.W."/>
            <person name="Cichocki N."/>
            <person name="Veneault-Fourrey C."/>
            <person name="LaButti K."/>
            <person name="Lindquist E.A."/>
            <person name="Lipzen A."/>
            <person name="Lundell T."/>
            <person name="Morin E."/>
            <person name="Murat C."/>
            <person name="Riley R."/>
            <person name="Ohm R."/>
            <person name="Sun H."/>
            <person name="Tunlid A."/>
            <person name="Henrissat B."/>
            <person name="Grigoriev I.V."/>
            <person name="Hibbett D.S."/>
            <person name="Martin F."/>
        </authorList>
    </citation>
    <scope>NUCLEOTIDE SEQUENCE [LARGE SCALE GENOMIC DNA]</scope>
    <source>
        <strain evidence="2">Foug A</strain>
    </source>
</reference>
<dbReference type="HOGENOM" id="CLU_099554_0_0_1"/>
<dbReference type="AlphaFoldDB" id="A0A0C3E6G3"/>
<evidence type="ECO:0000313" key="1">
    <source>
        <dbReference type="EMBL" id="KIM63586.1"/>
    </source>
</evidence>
<proteinExistence type="predicted"/>
<evidence type="ECO:0000313" key="2">
    <source>
        <dbReference type="Proteomes" id="UP000053989"/>
    </source>
</evidence>
<organism evidence="1 2">
    <name type="scientific">Scleroderma citrinum Foug A</name>
    <dbReference type="NCBI Taxonomy" id="1036808"/>
    <lineage>
        <taxon>Eukaryota</taxon>
        <taxon>Fungi</taxon>
        <taxon>Dikarya</taxon>
        <taxon>Basidiomycota</taxon>
        <taxon>Agaricomycotina</taxon>
        <taxon>Agaricomycetes</taxon>
        <taxon>Agaricomycetidae</taxon>
        <taxon>Boletales</taxon>
        <taxon>Sclerodermatineae</taxon>
        <taxon>Sclerodermataceae</taxon>
        <taxon>Scleroderma</taxon>
    </lineage>
</organism>
<name>A0A0C3E6G3_9AGAM</name>
<dbReference type="Proteomes" id="UP000053989">
    <property type="component" value="Unassembled WGS sequence"/>
</dbReference>
<dbReference type="OrthoDB" id="2689470at2759"/>